<reference evidence="2 3" key="1">
    <citation type="journal article" date="2020" name="Microbiome">
        <title>Single-cell genomics of uncultured bacteria reveals dietary fiber responders in the mouse gut microbiota.</title>
        <authorList>
            <person name="Chijiiwa R."/>
            <person name="Hosokawa M."/>
            <person name="Kogawa M."/>
            <person name="Nishikawa Y."/>
            <person name="Ide K."/>
            <person name="Sakanashi C."/>
            <person name="Takahashi K."/>
            <person name="Takeyama H."/>
        </authorList>
    </citation>
    <scope>NUCLEOTIDE SEQUENCE [LARGE SCALE GENOMIC DNA]</scope>
    <source>
        <strain evidence="2">IMSAGC_001</strain>
    </source>
</reference>
<name>A0A7J0A6K6_9BACE</name>
<evidence type="ECO:0000256" key="1">
    <source>
        <dbReference type="SAM" id="Coils"/>
    </source>
</evidence>
<organism evidence="2 3">
    <name type="scientific">Bacteroides acidifaciens</name>
    <dbReference type="NCBI Taxonomy" id="85831"/>
    <lineage>
        <taxon>Bacteria</taxon>
        <taxon>Pseudomonadati</taxon>
        <taxon>Bacteroidota</taxon>
        <taxon>Bacteroidia</taxon>
        <taxon>Bacteroidales</taxon>
        <taxon>Bacteroidaceae</taxon>
        <taxon>Bacteroides</taxon>
    </lineage>
</organism>
<dbReference type="AlphaFoldDB" id="A0A7J0A6K6"/>
<evidence type="ECO:0000313" key="3">
    <source>
        <dbReference type="Proteomes" id="UP000491181"/>
    </source>
</evidence>
<keyword evidence="1" id="KW-0175">Coiled coil</keyword>
<dbReference type="RefSeq" id="WP_228763075.1">
    <property type="nucleotide sequence ID" value="NZ_BLLS01000148.1"/>
</dbReference>
<accession>A0A7J0A6K6</accession>
<protein>
    <submittedName>
        <fullName evidence="2">Uncharacterized protein</fullName>
    </submittedName>
</protein>
<sequence length="123" mass="14449">MTEKSQLKEKHRGEIEQLRNGYQKEIDKAIRMAEKADRQSKEKDSVIDKLNLHIDLLDRKANPQRYSLSSGAELIHHFIPNYNNPSLHIWTQVGNEKYDSIKYVDCLNPMWKILPKMKLPSMS</sequence>
<proteinExistence type="predicted"/>
<comment type="caution">
    <text evidence="2">The sequence shown here is derived from an EMBL/GenBank/DDBJ whole genome shotgun (WGS) entry which is preliminary data.</text>
</comment>
<feature type="coiled-coil region" evidence="1">
    <location>
        <begin position="8"/>
        <end position="39"/>
    </location>
</feature>
<dbReference type="EMBL" id="BLLS01000148">
    <property type="protein sequence ID" value="GFH88033.1"/>
    <property type="molecule type" value="Genomic_DNA"/>
</dbReference>
<evidence type="ECO:0000313" key="2">
    <source>
        <dbReference type="EMBL" id="GFH88033.1"/>
    </source>
</evidence>
<dbReference type="Proteomes" id="UP000491181">
    <property type="component" value="Unassembled WGS sequence"/>
</dbReference>
<gene>
    <name evidence="2" type="ORF">IMSAGC001_03468</name>
</gene>